<dbReference type="GO" id="GO:0016192">
    <property type="term" value="P:vesicle-mediated transport"/>
    <property type="evidence" value="ECO:0007669"/>
    <property type="project" value="InterPro"/>
</dbReference>
<dbReference type="InterPro" id="IPR011691">
    <property type="entry name" value="Vesicle_transpt_SFT2"/>
</dbReference>
<dbReference type="STRING" id="329046.A0A1Y2CHJ8"/>
<evidence type="ECO:0000313" key="9">
    <source>
        <dbReference type="EMBL" id="ORY46518.1"/>
    </source>
</evidence>
<organism evidence="9 10">
    <name type="scientific">Rhizoclosmatium globosum</name>
    <dbReference type="NCBI Taxonomy" id="329046"/>
    <lineage>
        <taxon>Eukaryota</taxon>
        <taxon>Fungi</taxon>
        <taxon>Fungi incertae sedis</taxon>
        <taxon>Chytridiomycota</taxon>
        <taxon>Chytridiomycota incertae sedis</taxon>
        <taxon>Chytridiomycetes</taxon>
        <taxon>Chytridiales</taxon>
        <taxon>Chytriomycetaceae</taxon>
        <taxon>Rhizoclosmatium</taxon>
    </lineage>
</organism>
<comment type="function">
    <text evidence="8">Nonessential protein required for the fusion of transport vesicles derived from the endocytic pathway with the Golgi complex.</text>
</comment>
<dbReference type="OrthoDB" id="73614at2759"/>
<evidence type="ECO:0000256" key="3">
    <source>
        <dbReference type="ARBA" id="ARBA00022692"/>
    </source>
</evidence>
<evidence type="ECO:0000256" key="5">
    <source>
        <dbReference type="ARBA" id="ARBA00022989"/>
    </source>
</evidence>
<comment type="caution">
    <text evidence="9">The sequence shown here is derived from an EMBL/GenBank/DDBJ whole genome shotgun (WGS) entry which is preliminary data.</text>
</comment>
<evidence type="ECO:0000313" key="10">
    <source>
        <dbReference type="Proteomes" id="UP000193642"/>
    </source>
</evidence>
<feature type="non-terminal residue" evidence="9">
    <location>
        <position position="1"/>
    </location>
</feature>
<evidence type="ECO:0000256" key="6">
    <source>
        <dbReference type="ARBA" id="ARBA00023136"/>
    </source>
</evidence>
<dbReference type="AlphaFoldDB" id="A0A1Y2CHJ8"/>
<dbReference type="PANTHER" id="PTHR23137:SF6">
    <property type="entry name" value="VESICLE TRANSPORT PROTEIN"/>
    <property type="match status" value="1"/>
</dbReference>
<comment type="similarity">
    <text evidence="7 8">Belongs to the SFT2 family.</text>
</comment>
<dbReference type="Pfam" id="PF04178">
    <property type="entry name" value="Got1"/>
    <property type="match status" value="1"/>
</dbReference>
<gene>
    <name evidence="9" type="ORF">BCR33DRAFT_658658</name>
</gene>
<evidence type="ECO:0000256" key="7">
    <source>
        <dbReference type="ARBA" id="ARBA00025800"/>
    </source>
</evidence>
<dbReference type="GO" id="GO:0015031">
    <property type="term" value="P:protein transport"/>
    <property type="evidence" value="ECO:0007669"/>
    <property type="project" value="UniProtKB-KW"/>
</dbReference>
<feature type="transmembrane region" description="Helical" evidence="8">
    <location>
        <begin position="56"/>
        <end position="74"/>
    </location>
</feature>
<evidence type="ECO:0000256" key="8">
    <source>
        <dbReference type="RuleBase" id="RU363111"/>
    </source>
</evidence>
<feature type="transmembrane region" description="Helical" evidence="8">
    <location>
        <begin position="6"/>
        <end position="23"/>
    </location>
</feature>
<proteinExistence type="inferred from homology"/>
<dbReference type="EMBL" id="MCGO01000016">
    <property type="protein sequence ID" value="ORY46518.1"/>
    <property type="molecule type" value="Genomic_DNA"/>
</dbReference>
<keyword evidence="2 8" id="KW-0813">Transport</keyword>
<sequence length="93" mass="10281">LYTFGNIVSLVSTGFLVGFIKQFQKMFDSTRFVAALIFIGSLVATLIVAFTLKSVILTIICCIIQWLALLWYSASYIPFARDMIKSCLGGIMG</sequence>
<keyword evidence="3 8" id="KW-0812">Transmembrane</keyword>
<keyword evidence="5 8" id="KW-1133">Transmembrane helix</keyword>
<reference evidence="9 10" key="1">
    <citation type="submission" date="2016-07" db="EMBL/GenBank/DDBJ databases">
        <title>Pervasive Adenine N6-methylation of Active Genes in Fungi.</title>
        <authorList>
            <consortium name="DOE Joint Genome Institute"/>
            <person name="Mondo S.J."/>
            <person name="Dannebaum R.O."/>
            <person name="Kuo R.C."/>
            <person name="Labutti K."/>
            <person name="Haridas S."/>
            <person name="Kuo A."/>
            <person name="Salamov A."/>
            <person name="Ahrendt S.R."/>
            <person name="Lipzen A."/>
            <person name="Sullivan W."/>
            <person name="Andreopoulos W.B."/>
            <person name="Clum A."/>
            <person name="Lindquist E."/>
            <person name="Daum C."/>
            <person name="Ramamoorthy G.K."/>
            <person name="Gryganskyi A."/>
            <person name="Culley D."/>
            <person name="Magnuson J.K."/>
            <person name="James T.Y."/>
            <person name="O'Malley M.A."/>
            <person name="Stajich J.E."/>
            <person name="Spatafora J.W."/>
            <person name="Visel A."/>
            <person name="Grigoriev I.V."/>
        </authorList>
    </citation>
    <scope>NUCLEOTIDE SEQUENCE [LARGE SCALE GENOMIC DNA]</scope>
    <source>
        <strain evidence="9 10">JEL800</strain>
    </source>
</reference>
<evidence type="ECO:0000256" key="2">
    <source>
        <dbReference type="ARBA" id="ARBA00022448"/>
    </source>
</evidence>
<keyword evidence="8" id="KW-0333">Golgi apparatus</keyword>
<dbReference type="PANTHER" id="PTHR23137">
    <property type="entry name" value="VESICLE TRANSPORT PROTEIN-RELATED"/>
    <property type="match status" value="1"/>
</dbReference>
<dbReference type="Proteomes" id="UP000193642">
    <property type="component" value="Unassembled WGS sequence"/>
</dbReference>
<evidence type="ECO:0000256" key="1">
    <source>
        <dbReference type="ARBA" id="ARBA00004141"/>
    </source>
</evidence>
<dbReference type="InterPro" id="IPR007305">
    <property type="entry name" value="Vesicle_transpt_Got1/SFT2"/>
</dbReference>
<name>A0A1Y2CHJ8_9FUNG</name>
<feature type="transmembrane region" description="Helical" evidence="8">
    <location>
        <begin position="32"/>
        <end position="50"/>
    </location>
</feature>
<comment type="caution">
    <text evidence="8">Lacks conserved residue(s) required for the propagation of feature annotation.</text>
</comment>
<keyword evidence="10" id="KW-1185">Reference proteome</keyword>
<evidence type="ECO:0000256" key="4">
    <source>
        <dbReference type="ARBA" id="ARBA00022927"/>
    </source>
</evidence>
<comment type="subcellular location">
    <subcellularLocation>
        <location evidence="8">Golgi apparatus membrane</location>
        <topology evidence="8">Multi-pass membrane protein</topology>
    </subcellularLocation>
    <subcellularLocation>
        <location evidence="1">Membrane</location>
        <topology evidence="1">Multi-pass membrane protein</topology>
    </subcellularLocation>
</comment>
<dbReference type="GO" id="GO:0000139">
    <property type="term" value="C:Golgi membrane"/>
    <property type="evidence" value="ECO:0007669"/>
    <property type="project" value="UniProtKB-SubCell"/>
</dbReference>
<protein>
    <recommendedName>
        <fullName evidence="8">Protein transport protein SFT2</fullName>
    </recommendedName>
</protein>
<accession>A0A1Y2CHJ8</accession>
<keyword evidence="6 8" id="KW-0472">Membrane</keyword>
<keyword evidence="4 8" id="KW-0653">Protein transport</keyword>